<keyword evidence="7 10" id="KW-0472">Membrane</keyword>
<comment type="function">
    <text evidence="8 10 11">Involved in peptidoglycan biosynthesis. Transports lipid-linked peptidoglycan precursors from the inner to the outer leaflet of the cytoplasmic membrane.</text>
</comment>
<dbReference type="CDD" id="cd13123">
    <property type="entry name" value="MATE_MurJ_like"/>
    <property type="match status" value="1"/>
</dbReference>
<comment type="pathway">
    <text evidence="10">Cell wall biogenesis; peptidoglycan biosynthesis.</text>
</comment>
<dbReference type="PIRSF" id="PIRSF002869">
    <property type="entry name" value="MviN"/>
    <property type="match status" value="1"/>
</dbReference>
<evidence type="ECO:0000256" key="10">
    <source>
        <dbReference type="HAMAP-Rule" id="MF_02078"/>
    </source>
</evidence>
<keyword evidence="13" id="KW-1185">Reference proteome</keyword>
<evidence type="ECO:0000256" key="2">
    <source>
        <dbReference type="ARBA" id="ARBA00022475"/>
    </source>
</evidence>
<evidence type="ECO:0000256" key="11">
    <source>
        <dbReference type="PIRNR" id="PIRNR002869"/>
    </source>
</evidence>
<evidence type="ECO:0000256" key="5">
    <source>
        <dbReference type="ARBA" id="ARBA00022984"/>
    </source>
</evidence>
<keyword evidence="4 10" id="KW-0133">Cell shape</keyword>
<feature type="transmembrane region" description="Helical" evidence="10">
    <location>
        <begin position="294"/>
        <end position="315"/>
    </location>
</feature>
<dbReference type="InterPro" id="IPR004268">
    <property type="entry name" value="MurJ"/>
</dbReference>
<keyword evidence="2 10" id="KW-1003">Cell membrane</keyword>
<dbReference type="GO" id="GO:0005886">
    <property type="term" value="C:plasma membrane"/>
    <property type="evidence" value="ECO:0007669"/>
    <property type="project" value="UniProtKB-SubCell"/>
</dbReference>
<keyword evidence="10 11" id="KW-0813">Transport</keyword>
<dbReference type="GO" id="GO:0034204">
    <property type="term" value="P:lipid translocation"/>
    <property type="evidence" value="ECO:0007669"/>
    <property type="project" value="TreeGrafter"/>
</dbReference>
<dbReference type="Pfam" id="PF03023">
    <property type="entry name" value="MurJ"/>
    <property type="match status" value="1"/>
</dbReference>
<feature type="transmembrane region" description="Helical" evidence="10">
    <location>
        <begin position="148"/>
        <end position="173"/>
    </location>
</feature>
<evidence type="ECO:0000256" key="6">
    <source>
        <dbReference type="ARBA" id="ARBA00022989"/>
    </source>
</evidence>
<feature type="transmembrane region" description="Helical" evidence="10">
    <location>
        <begin position="179"/>
        <end position="200"/>
    </location>
</feature>
<comment type="subcellular location">
    <subcellularLocation>
        <location evidence="10">Cell inner membrane</location>
        <topology evidence="10">Multi-pass membrane protein</topology>
    </subcellularLocation>
    <subcellularLocation>
        <location evidence="1">Cell membrane</location>
        <topology evidence="1">Multi-pass membrane protein</topology>
    </subcellularLocation>
</comment>
<comment type="similarity">
    <text evidence="9 10 11">Belongs to the MurJ/MviN family.</text>
</comment>
<evidence type="ECO:0000256" key="8">
    <source>
        <dbReference type="ARBA" id="ARBA00060041"/>
    </source>
</evidence>
<keyword evidence="6 10" id="KW-1133">Transmembrane helix</keyword>
<organism evidence="12 13">
    <name type="scientific">Candidatus Xenolissoclinum pacificiensis L6</name>
    <dbReference type="NCBI Taxonomy" id="1401685"/>
    <lineage>
        <taxon>Bacteria</taxon>
        <taxon>Pseudomonadati</taxon>
        <taxon>Pseudomonadota</taxon>
        <taxon>Alphaproteobacteria</taxon>
        <taxon>Rickettsiales</taxon>
        <taxon>Anaplasmataceae</taxon>
        <taxon>Candidatus Xenolissoclinum</taxon>
    </lineage>
</organism>
<keyword evidence="3 10" id="KW-0812">Transmembrane</keyword>
<feature type="transmembrane region" description="Helical" evidence="10">
    <location>
        <begin position="428"/>
        <end position="454"/>
    </location>
</feature>
<evidence type="ECO:0000256" key="9">
    <source>
        <dbReference type="ARBA" id="ARBA00061532"/>
    </source>
</evidence>
<proteinExistence type="inferred from homology"/>
<keyword evidence="10 11" id="KW-0961">Cell wall biogenesis/degradation</keyword>
<reference evidence="12 13" key="1">
    <citation type="journal article" date="2013" name="PLoS ONE">
        <title>Bacterial endosymbiosis in a chordate host: long-term co-evolution and conservation of secondary metabolism.</title>
        <authorList>
            <person name="Kwan J.C."/>
            <person name="Schmidt E.W."/>
        </authorList>
    </citation>
    <scope>NUCLEOTIDE SEQUENCE [LARGE SCALE GENOMIC DNA]</scope>
    <source>
        <strain evidence="13">L6</strain>
    </source>
</reference>
<feature type="transmembrane region" description="Helical" evidence="10">
    <location>
        <begin position="82"/>
        <end position="108"/>
    </location>
</feature>
<dbReference type="Proteomes" id="UP000018951">
    <property type="component" value="Unassembled WGS sequence"/>
</dbReference>
<keyword evidence="10" id="KW-0997">Cell inner membrane</keyword>
<dbReference type="HAMAP" id="MF_02078">
    <property type="entry name" value="MurJ_MviN"/>
    <property type="match status" value="1"/>
</dbReference>
<protein>
    <recommendedName>
        <fullName evidence="10">Probable lipid II flippase MurJ</fullName>
    </recommendedName>
</protein>
<keyword evidence="5 10" id="KW-0573">Peptidoglycan synthesis</keyword>
<evidence type="ECO:0000256" key="3">
    <source>
        <dbReference type="ARBA" id="ARBA00022692"/>
    </source>
</evidence>
<dbReference type="NCBIfam" id="TIGR01695">
    <property type="entry name" value="murJ_mviN"/>
    <property type="match status" value="1"/>
</dbReference>
<dbReference type="InterPro" id="IPR051050">
    <property type="entry name" value="Lipid_II_flippase_MurJ/MviN"/>
</dbReference>
<dbReference type="PANTHER" id="PTHR47019">
    <property type="entry name" value="LIPID II FLIPPASE MURJ"/>
    <property type="match status" value="1"/>
</dbReference>
<evidence type="ECO:0000256" key="7">
    <source>
        <dbReference type="ARBA" id="ARBA00023136"/>
    </source>
</evidence>
<dbReference type="GO" id="GO:0009252">
    <property type="term" value="P:peptidoglycan biosynthetic process"/>
    <property type="evidence" value="ECO:0007669"/>
    <property type="project" value="UniProtKB-UniRule"/>
</dbReference>
<dbReference type="PRINTS" id="PR01806">
    <property type="entry name" value="VIRFACTRMVIN"/>
</dbReference>
<accession>W2V1I8</accession>
<feature type="transmembrane region" description="Helical" evidence="10">
    <location>
        <begin position="27"/>
        <end position="45"/>
    </location>
</feature>
<dbReference type="STRING" id="1401685.P857_180"/>
<name>W2V1I8_9RICK</name>
<feature type="transmembrane region" description="Helical" evidence="10">
    <location>
        <begin position="460"/>
        <end position="481"/>
    </location>
</feature>
<feature type="transmembrane region" description="Helical" evidence="10">
    <location>
        <begin position="120"/>
        <end position="141"/>
    </location>
</feature>
<evidence type="ECO:0000256" key="4">
    <source>
        <dbReference type="ARBA" id="ARBA00022960"/>
    </source>
</evidence>
<feature type="transmembrane region" description="Helical" evidence="10">
    <location>
        <begin position="396"/>
        <end position="416"/>
    </location>
</feature>
<gene>
    <name evidence="12" type="primary">mviN</name>
    <name evidence="10" type="synonym">murJ</name>
    <name evidence="12" type="ORF">P857_180</name>
</gene>
<comment type="caution">
    <text evidence="12">The sequence shown here is derived from an EMBL/GenBank/DDBJ whole genome shotgun (WGS) entry which is preliminary data.</text>
</comment>
<evidence type="ECO:0000313" key="13">
    <source>
        <dbReference type="Proteomes" id="UP000018951"/>
    </source>
</evidence>
<dbReference type="UniPathway" id="UPA00219"/>
<sequence length="489" mass="54971">MSFLKYVSSYSIGIIISRILGFIRDLLFARTIGTGLIADIFFISFRLPNVFRSIFAEGAFSSAFLPIYSSSKYKKTFANNTYSLLILFMLGLCIIAEIFMPSILQFIAPNFLGNYDTITLVARIMFPYIFFLSITSLFTAILQANKHFAIISLTYTILNICLIISLVICYIFPSSNHLIYLACTVIIAGFLQLLWVGYLCKHLVFEVFFVKPRISQEIHTLYTRILPSILSASVYQVNVLVDTVFITSYAGATSFFYYADRFNQLPIALIGISISTVLMPLISDKSKGYISSSLNKAFAFAILLIIPTTIGLYMIAENVIRVFLVNNKFSINDAYHTALILKILCLSLPAVILNKIMLSVYFSYGNTKTPLYCSIIAMLTNVCLDIALIHKYHYTGIAIATIISVWINFLLLLFKLHKKYNVLQVNDLLIRTITAVLISSIGLIITLQLLMIYIPQPGYLGILSIVAISVLVYFTMASCILHKYIPSLM</sequence>
<feature type="transmembrane region" description="Helical" evidence="10">
    <location>
        <begin position="335"/>
        <end position="358"/>
    </location>
</feature>
<dbReference type="PANTHER" id="PTHR47019:SF1">
    <property type="entry name" value="LIPID II FLIPPASE MURJ"/>
    <property type="match status" value="1"/>
</dbReference>
<dbReference type="EMBL" id="AXCJ01000003">
    <property type="protein sequence ID" value="ETO91527.1"/>
    <property type="molecule type" value="Genomic_DNA"/>
</dbReference>
<evidence type="ECO:0000313" key="12">
    <source>
        <dbReference type="EMBL" id="ETO91527.1"/>
    </source>
</evidence>
<dbReference type="GO" id="GO:0015648">
    <property type="term" value="F:lipid-linked peptidoglycan transporter activity"/>
    <property type="evidence" value="ECO:0007669"/>
    <property type="project" value="UniProtKB-UniRule"/>
</dbReference>
<feature type="transmembrane region" description="Helical" evidence="10">
    <location>
        <begin position="261"/>
        <end position="282"/>
    </location>
</feature>
<dbReference type="GO" id="GO:0071555">
    <property type="term" value="P:cell wall organization"/>
    <property type="evidence" value="ECO:0007669"/>
    <property type="project" value="UniProtKB-UniRule"/>
</dbReference>
<dbReference type="PATRIC" id="fig|1401685.3.peg.437"/>
<dbReference type="GO" id="GO:0008360">
    <property type="term" value="P:regulation of cell shape"/>
    <property type="evidence" value="ECO:0007669"/>
    <property type="project" value="UniProtKB-UniRule"/>
</dbReference>
<dbReference type="AlphaFoldDB" id="W2V1I8"/>
<comment type="caution">
    <text evidence="10">Lacks conserved residue(s) required for the propagation of feature annotation.</text>
</comment>
<evidence type="ECO:0000256" key="1">
    <source>
        <dbReference type="ARBA" id="ARBA00004651"/>
    </source>
</evidence>